<evidence type="ECO:0000256" key="4">
    <source>
        <dbReference type="SAM" id="MobiDB-lite"/>
    </source>
</evidence>
<sequence length="313" mass="32847">MSEVNITVVGNVATEPKLDRNKNGDAFAHFRLASNSARYDARSRSWVDDDTSFYTVYCWRSPLADNIAVSLHKGDPVVVYGRLKNREWRDDNQAMRISPEITARSLGHDLYRGTSTFTKVSRQPAIPEDDDAVESVRAAYFAAADQHGVVDRRTGEIEFGSRGGEPRPGIEQLVRGGPPTNGPAAGDDRILNGAPAAVGDRLTAGDRMAPGDRMMGDDRTGVRGRAPDGGGDALGGGGVPRSGGRAQPAETAASGRSARTATSAPGTEAAAASGARPQTDAAQARSESSPPADPPPAPRSSSRTRREKAGVGG</sequence>
<gene>
    <name evidence="5" type="ORF">SAMN04488563_6419</name>
</gene>
<evidence type="ECO:0000256" key="3">
    <source>
        <dbReference type="RuleBase" id="RU000524"/>
    </source>
</evidence>
<feature type="compositionally biased region" description="Low complexity" evidence="4">
    <location>
        <begin position="249"/>
        <end position="275"/>
    </location>
</feature>
<reference evidence="6" key="1">
    <citation type="submission" date="2016-10" db="EMBL/GenBank/DDBJ databases">
        <authorList>
            <person name="Varghese N."/>
            <person name="Submissions S."/>
        </authorList>
    </citation>
    <scope>NUCLEOTIDE SEQUENCE [LARGE SCALE GENOMIC DNA]</scope>
    <source>
        <strain evidence="6">DSM 45079</strain>
    </source>
</reference>
<dbReference type="Proteomes" id="UP000182977">
    <property type="component" value="Chromosome I"/>
</dbReference>
<dbReference type="AlphaFoldDB" id="A0A1H2LP62"/>
<accession>A0A1H2LP62</accession>
<dbReference type="Pfam" id="PF00436">
    <property type="entry name" value="SSB"/>
    <property type="match status" value="1"/>
</dbReference>
<keyword evidence="1 2" id="KW-0238">DNA-binding</keyword>
<dbReference type="GO" id="GO:0003697">
    <property type="term" value="F:single-stranded DNA binding"/>
    <property type="evidence" value="ECO:0007669"/>
    <property type="project" value="InterPro"/>
</dbReference>
<evidence type="ECO:0000313" key="5">
    <source>
        <dbReference type="EMBL" id="SDU82381.1"/>
    </source>
</evidence>
<dbReference type="GO" id="GO:0009295">
    <property type="term" value="C:nucleoid"/>
    <property type="evidence" value="ECO:0007669"/>
    <property type="project" value="TreeGrafter"/>
</dbReference>
<feature type="compositionally biased region" description="Gly residues" evidence="4">
    <location>
        <begin position="227"/>
        <end position="241"/>
    </location>
</feature>
<feature type="region of interest" description="Disordered" evidence="4">
    <location>
        <begin position="158"/>
        <end position="313"/>
    </location>
</feature>
<dbReference type="CDD" id="cd04496">
    <property type="entry name" value="SSB_OBF"/>
    <property type="match status" value="1"/>
</dbReference>
<dbReference type="InterPro" id="IPR000424">
    <property type="entry name" value="Primosome_PriB/ssb"/>
</dbReference>
<dbReference type="RefSeq" id="WP_052762438.1">
    <property type="nucleotide sequence ID" value="NZ_KQ061227.1"/>
</dbReference>
<dbReference type="GO" id="GO:0006260">
    <property type="term" value="P:DNA replication"/>
    <property type="evidence" value="ECO:0007669"/>
    <property type="project" value="InterPro"/>
</dbReference>
<name>A0A1H2LP62_9ACTN</name>
<evidence type="ECO:0000256" key="1">
    <source>
        <dbReference type="ARBA" id="ARBA00023125"/>
    </source>
</evidence>
<evidence type="ECO:0000313" key="6">
    <source>
        <dbReference type="Proteomes" id="UP000182977"/>
    </source>
</evidence>
<dbReference type="EMBL" id="LT629791">
    <property type="protein sequence ID" value="SDU82381.1"/>
    <property type="molecule type" value="Genomic_DNA"/>
</dbReference>
<protein>
    <recommendedName>
        <fullName evidence="3">Single-stranded DNA-binding protein</fullName>
    </recommendedName>
</protein>
<dbReference type="InterPro" id="IPR012340">
    <property type="entry name" value="NA-bd_OB-fold"/>
</dbReference>
<keyword evidence="6" id="KW-1185">Reference proteome</keyword>
<organism evidence="5 6">
    <name type="scientific">Jiangella alkaliphila</name>
    <dbReference type="NCBI Taxonomy" id="419479"/>
    <lineage>
        <taxon>Bacteria</taxon>
        <taxon>Bacillati</taxon>
        <taxon>Actinomycetota</taxon>
        <taxon>Actinomycetes</taxon>
        <taxon>Jiangellales</taxon>
        <taxon>Jiangellaceae</taxon>
        <taxon>Jiangella</taxon>
    </lineage>
</organism>
<proteinExistence type="predicted"/>
<dbReference type="SUPFAM" id="SSF50249">
    <property type="entry name" value="Nucleic acid-binding proteins"/>
    <property type="match status" value="1"/>
</dbReference>
<evidence type="ECO:0000256" key="2">
    <source>
        <dbReference type="PROSITE-ProRule" id="PRU00252"/>
    </source>
</evidence>
<dbReference type="PANTHER" id="PTHR10302:SF27">
    <property type="entry name" value="SINGLE-STRANDED DNA-BINDING PROTEIN"/>
    <property type="match status" value="1"/>
</dbReference>
<dbReference type="OrthoDB" id="4427276at2"/>
<dbReference type="InterPro" id="IPR011344">
    <property type="entry name" value="ssDNA-bd"/>
</dbReference>
<dbReference type="PROSITE" id="PS50935">
    <property type="entry name" value="SSB"/>
    <property type="match status" value="1"/>
</dbReference>
<dbReference type="STRING" id="419479.SAMN04488563_6419"/>
<dbReference type="PANTHER" id="PTHR10302">
    <property type="entry name" value="SINGLE-STRANDED DNA-BINDING PROTEIN"/>
    <property type="match status" value="1"/>
</dbReference>
<dbReference type="NCBIfam" id="TIGR00621">
    <property type="entry name" value="ssb"/>
    <property type="match status" value="1"/>
</dbReference>
<dbReference type="Gene3D" id="2.40.50.140">
    <property type="entry name" value="Nucleic acid-binding proteins"/>
    <property type="match status" value="1"/>
</dbReference>